<organism evidence="1 2">
    <name type="scientific">Stegodyphus mimosarum</name>
    <name type="common">African social velvet spider</name>
    <dbReference type="NCBI Taxonomy" id="407821"/>
    <lineage>
        <taxon>Eukaryota</taxon>
        <taxon>Metazoa</taxon>
        <taxon>Ecdysozoa</taxon>
        <taxon>Arthropoda</taxon>
        <taxon>Chelicerata</taxon>
        <taxon>Arachnida</taxon>
        <taxon>Araneae</taxon>
        <taxon>Araneomorphae</taxon>
        <taxon>Entelegynae</taxon>
        <taxon>Eresoidea</taxon>
        <taxon>Eresidae</taxon>
        <taxon>Stegodyphus</taxon>
    </lineage>
</organism>
<proteinExistence type="predicted"/>
<reference evidence="1 2" key="1">
    <citation type="submission" date="2013-11" db="EMBL/GenBank/DDBJ databases">
        <title>Genome sequencing of Stegodyphus mimosarum.</title>
        <authorList>
            <person name="Bechsgaard J."/>
        </authorList>
    </citation>
    <scope>NUCLEOTIDE SEQUENCE [LARGE SCALE GENOMIC DNA]</scope>
</reference>
<sequence length="61" mass="7216">MGHICITMLKYLLCEKTRIQKSLDTVKEDECISAEKNPFIGLKISFAKEKKKFRINRSYIY</sequence>
<keyword evidence="2" id="KW-1185">Reference proteome</keyword>
<feature type="non-terminal residue" evidence="1">
    <location>
        <position position="61"/>
    </location>
</feature>
<evidence type="ECO:0000313" key="2">
    <source>
        <dbReference type="Proteomes" id="UP000054359"/>
    </source>
</evidence>
<dbReference type="Proteomes" id="UP000054359">
    <property type="component" value="Unassembled WGS sequence"/>
</dbReference>
<evidence type="ECO:0000313" key="1">
    <source>
        <dbReference type="EMBL" id="KFM57619.1"/>
    </source>
</evidence>
<gene>
    <name evidence="1" type="ORF">X975_16691</name>
</gene>
<name>A0A087SXN0_STEMI</name>
<accession>A0A087SXN0</accession>
<dbReference type="EMBL" id="KK112429">
    <property type="protein sequence ID" value="KFM57619.1"/>
    <property type="molecule type" value="Genomic_DNA"/>
</dbReference>
<dbReference type="AlphaFoldDB" id="A0A087SXN0"/>
<protein>
    <submittedName>
        <fullName evidence="1">Uncharacterized protein</fullName>
    </submittedName>
</protein>